<dbReference type="Proteomes" id="UP000641741">
    <property type="component" value="Unassembled WGS sequence"/>
</dbReference>
<keyword evidence="3" id="KW-1133">Transmembrane helix</keyword>
<accession>A0ABR7GQI9</accession>
<feature type="coiled-coil region" evidence="1">
    <location>
        <begin position="165"/>
        <end position="199"/>
    </location>
</feature>
<keyword evidence="3" id="KW-0812">Transmembrane</keyword>
<keyword evidence="1" id="KW-0175">Coiled coil</keyword>
<comment type="caution">
    <text evidence="4">The sequence shown here is derived from an EMBL/GenBank/DDBJ whole genome shotgun (WGS) entry which is preliminary data.</text>
</comment>
<feature type="transmembrane region" description="Helical" evidence="3">
    <location>
        <begin position="137"/>
        <end position="164"/>
    </location>
</feature>
<keyword evidence="5" id="KW-1185">Reference proteome</keyword>
<name>A0ABR7GQI9_9FIRM</name>
<evidence type="ECO:0000256" key="3">
    <source>
        <dbReference type="SAM" id="Phobius"/>
    </source>
</evidence>
<dbReference type="SUPFAM" id="SSF58113">
    <property type="entry name" value="Apolipoprotein A-I"/>
    <property type="match status" value="1"/>
</dbReference>
<dbReference type="RefSeq" id="WP_186970641.1">
    <property type="nucleotide sequence ID" value="NZ_JACOPK010000012.1"/>
</dbReference>
<feature type="transmembrane region" description="Helical" evidence="3">
    <location>
        <begin position="111"/>
        <end position="131"/>
    </location>
</feature>
<feature type="transmembrane region" description="Helical" evidence="3">
    <location>
        <begin position="71"/>
        <end position="90"/>
    </location>
</feature>
<organism evidence="4 5">
    <name type="scientific">Agathobaculum hominis</name>
    <dbReference type="NCBI Taxonomy" id="2763014"/>
    <lineage>
        <taxon>Bacteria</taxon>
        <taxon>Bacillati</taxon>
        <taxon>Bacillota</taxon>
        <taxon>Clostridia</taxon>
        <taxon>Eubacteriales</taxon>
        <taxon>Butyricicoccaceae</taxon>
        <taxon>Agathobaculum</taxon>
    </lineage>
</organism>
<keyword evidence="3" id="KW-0472">Membrane</keyword>
<feature type="transmembrane region" description="Helical" evidence="3">
    <location>
        <begin position="6"/>
        <end position="24"/>
    </location>
</feature>
<evidence type="ECO:0008006" key="6">
    <source>
        <dbReference type="Google" id="ProtNLM"/>
    </source>
</evidence>
<sequence>MGYSYSAPQWLLVFFLYCVLGWCFESTVVSVKQRHFVNRGFLRGPMLPIYGFGAVLLLHVSLPLYDRPAALFFASMAAATVFEYIVGVVMEKLFKVKYWDYSEHRFQFRGYICLQSSLCWGFLGLILARFIHRPVEWVIAALPFRALLAVDVLWSAAFLADVIVSVRAALDLARVLEELDRLREQGAELRQELSETALTRLTNLSYRVEEAAGELAERTRDAREEAQARTAAAAMRAADLREDIEQRLDEAKDELAERTRDAREEAASRRAAAARHAADVREDIQNRLDELQRRFDERASRLSRTRRSLLRGNPTARSAQYDAVLQKLKKHLER</sequence>
<feature type="region of interest" description="Disordered" evidence="2">
    <location>
        <begin position="251"/>
        <end position="278"/>
    </location>
</feature>
<gene>
    <name evidence="4" type="ORF">H8S02_11565</name>
</gene>
<feature type="transmembrane region" description="Helical" evidence="3">
    <location>
        <begin position="45"/>
        <end position="65"/>
    </location>
</feature>
<proteinExistence type="predicted"/>
<evidence type="ECO:0000313" key="5">
    <source>
        <dbReference type="Proteomes" id="UP000641741"/>
    </source>
</evidence>
<dbReference type="Pfam" id="PF06541">
    <property type="entry name" value="ABC_trans_CmpB"/>
    <property type="match status" value="1"/>
</dbReference>
<evidence type="ECO:0000256" key="2">
    <source>
        <dbReference type="SAM" id="MobiDB-lite"/>
    </source>
</evidence>
<dbReference type="EMBL" id="JACOPK010000012">
    <property type="protein sequence ID" value="MBC5696569.1"/>
    <property type="molecule type" value="Genomic_DNA"/>
</dbReference>
<dbReference type="Gene3D" id="1.20.120.20">
    <property type="entry name" value="Apolipoprotein"/>
    <property type="match status" value="1"/>
</dbReference>
<reference evidence="4 5" key="1">
    <citation type="submission" date="2020-08" db="EMBL/GenBank/DDBJ databases">
        <title>Genome public.</title>
        <authorList>
            <person name="Liu C."/>
            <person name="Sun Q."/>
        </authorList>
    </citation>
    <scope>NUCLEOTIDE SEQUENCE [LARGE SCALE GENOMIC DNA]</scope>
    <source>
        <strain evidence="4 5">M2</strain>
    </source>
</reference>
<dbReference type="InterPro" id="IPR010540">
    <property type="entry name" value="CmpB_TMEM229"/>
</dbReference>
<evidence type="ECO:0000256" key="1">
    <source>
        <dbReference type="SAM" id="Coils"/>
    </source>
</evidence>
<evidence type="ECO:0000313" key="4">
    <source>
        <dbReference type="EMBL" id="MBC5696569.1"/>
    </source>
</evidence>
<feature type="compositionally biased region" description="Basic and acidic residues" evidence="2">
    <location>
        <begin position="251"/>
        <end position="268"/>
    </location>
</feature>
<protein>
    <recommendedName>
        <fullName evidence="6">ABC-transporter type IV</fullName>
    </recommendedName>
</protein>